<evidence type="ECO:0000313" key="2">
    <source>
        <dbReference type="EMBL" id="MSS81144.1"/>
    </source>
</evidence>
<dbReference type="EMBL" id="VULN01000001">
    <property type="protein sequence ID" value="MSS81144.1"/>
    <property type="molecule type" value="Genomic_DNA"/>
</dbReference>
<name>A0A6N7VHQ4_ACIFE</name>
<dbReference type="OrthoDB" id="9766163at2"/>
<dbReference type="InterPro" id="IPR008532">
    <property type="entry name" value="NFACT_RNA-bd"/>
</dbReference>
<dbReference type="GO" id="GO:0043023">
    <property type="term" value="F:ribosomal large subunit binding"/>
    <property type="evidence" value="ECO:0007669"/>
    <property type="project" value="TreeGrafter"/>
</dbReference>
<dbReference type="GO" id="GO:1990112">
    <property type="term" value="C:RQC complex"/>
    <property type="evidence" value="ECO:0007669"/>
    <property type="project" value="TreeGrafter"/>
</dbReference>
<evidence type="ECO:0000259" key="1">
    <source>
        <dbReference type="Pfam" id="PF05670"/>
    </source>
</evidence>
<dbReference type="Pfam" id="PF05833">
    <property type="entry name" value="NFACT_N"/>
    <property type="match status" value="1"/>
</dbReference>
<dbReference type="RefSeq" id="WP_154487332.1">
    <property type="nucleotide sequence ID" value="NZ_VULN01000001.1"/>
</dbReference>
<comment type="caution">
    <text evidence="2">The sequence shown here is derived from an EMBL/GenBank/DDBJ whole genome shotgun (WGS) entry which is preliminary data.</text>
</comment>
<sequence>MNLEGIALQLLTRELTGALSGGKIFKIFMPSRESLLLQVNRLNRTVNLLIDMNGASPLITLPETLPERPDLPPSFCMLLRKHLEEGRIARVTQKGLDRILTLDVDLIGAERKIITKHLILELTGKNSNIIFTDEKGIILDALRHVTKAQSRVRQILPNLPYTLPPAQEGLDFLQADPHAIREAAVAQGDVSLVQGLIAATQGIGKYTAQEVELRSGFTGPVNLMDLEGAQKVEQAIGAIQQEIRQRLEGTDPTVVAQIDSRNRMKNLVPYEPQTHPEWTRKVFPSLLAAQAYSASLVPVQIPEKDLLTKVVASQEAKTEKKLKYLAQDLAKAENAETQKIMADTLMAYGWSLKKGQTSCELDSLYDGKKLKIALAPELTPMENAQAYYKRYNKFKRAVGEIQQQQKEANDLLEYLQSLEVSLETASTKGEIGEIKQEIISLGLLPQPRKKQPSQSRSTPLKVQLTPDTFLYIGKNNRQNDYVTFKLGRGSDLWFHAKNIPGSHVILKTTLPQPREEDILAAAQLAAGYSKGRNADRVPVDYAEKRLVKKPSGAKPGFVIYTGQTTLYVKPCTTVHVKKD</sequence>
<gene>
    <name evidence="2" type="ORF">FX155_00695</name>
</gene>
<proteinExistence type="predicted"/>
<accession>A0A6N7VHQ4</accession>
<dbReference type="InterPro" id="IPR051608">
    <property type="entry name" value="RQC_Subunit_NEMF"/>
</dbReference>
<evidence type="ECO:0000313" key="3">
    <source>
        <dbReference type="Proteomes" id="UP000441455"/>
    </source>
</evidence>
<dbReference type="AlphaFoldDB" id="A0A6N7VHQ4"/>
<dbReference type="Proteomes" id="UP000441455">
    <property type="component" value="Unassembled WGS sequence"/>
</dbReference>
<dbReference type="Pfam" id="PF05670">
    <property type="entry name" value="NFACT-R_1"/>
    <property type="match status" value="1"/>
</dbReference>
<reference evidence="2 3" key="1">
    <citation type="submission" date="2019-08" db="EMBL/GenBank/DDBJ databases">
        <title>In-depth cultivation of the pig gut microbiome towards novel bacterial diversity and tailored functional studies.</title>
        <authorList>
            <person name="Wylensek D."/>
            <person name="Hitch T.C.A."/>
            <person name="Clavel T."/>
        </authorList>
    </citation>
    <scope>NUCLEOTIDE SEQUENCE [LARGE SCALE GENOMIC DNA]</scope>
    <source>
        <strain evidence="2 3">WCA-389-WT-5B</strain>
    </source>
</reference>
<dbReference type="Gene3D" id="2.30.310.10">
    <property type="entry name" value="ibrinogen binding protein from staphylococcus aureus domain"/>
    <property type="match status" value="1"/>
</dbReference>
<dbReference type="GO" id="GO:0000049">
    <property type="term" value="F:tRNA binding"/>
    <property type="evidence" value="ECO:0007669"/>
    <property type="project" value="TreeGrafter"/>
</dbReference>
<protein>
    <submittedName>
        <fullName evidence="2">Fibronectin-binding domain-containing protein</fullName>
    </submittedName>
</protein>
<organism evidence="2 3">
    <name type="scientific">Acidaminococcus fermentans</name>
    <dbReference type="NCBI Taxonomy" id="905"/>
    <lineage>
        <taxon>Bacteria</taxon>
        <taxon>Bacillati</taxon>
        <taxon>Bacillota</taxon>
        <taxon>Negativicutes</taxon>
        <taxon>Acidaminococcales</taxon>
        <taxon>Acidaminococcaceae</taxon>
        <taxon>Acidaminococcus</taxon>
    </lineage>
</organism>
<dbReference type="PANTHER" id="PTHR15239:SF6">
    <property type="entry name" value="RIBOSOME QUALITY CONTROL COMPLEX SUBUNIT NEMF"/>
    <property type="match status" value="1"/>
</dbReference>
<dbReference type="GO" id="GO:0072344">
    <property type="term" value="P:rescue of stalled ribosome"/>
    <property type="evidence" value="ECO:0007669"/>
    <property type="project" value="TreeGrafter"/>
</dbReference>
<feature type="domain" description="NFACT RNA-binding" evidence="1">
    <location>
        <begin position="467"/>
        <end position="551"/>
    </location>
</feature>
<dbReference type="PANTHER" id="PTHR15239">
    <property type="entry name" value="NUCLEAR EXPORT MEDIATOR FACTOR NEMF"/>
    <property type="match status" value="1"/>
</dbReference>